<dbReference type="InterPro" id="IPR023214">
    <property type="entry name" value="HAD_sf"/>
</dbReference>
<dbReference type="RefSeq" id="WP_115563976.1">
    <property type="nucleotide sequence ID" value="NZ_QRGR01000003.1"/>
</dbReference>
<accession>A0A3D8LIJ7</accession>
<dbReference type="Gene3D" id="3.40.50.1000">
    <property type="entry name" value="HAD superfamily/HAD-like"/>
    <property type="match status" value="1"/>
</dbReference>
<sequence>MNYRSIEDLNNCIATNISKVPLGTDLIVGVPRSGLLAANLLALHINLPFTDVEGFSEGRILQSGSRMKSYVKPFEAYKKILVIEDSVWSGNSIKAVKEKLSGLYPDKEIVYAAIFAAPETADKLDFYFDLCPGPRIFEWNMMHHDLLENCCVDIDGVLCKDPTEEENDDGPNYEHFLCNVEPYSRPSRKIGVIVTNRLERYRALTEAWLAKNNIQYDKLVMLDLPTKEARQKANNYGGFKASVYLKYDSLLFIESSLWQAQQIADISGKPVYCVDVRRMIYPNMVGKTRGLARLVSKKAIEITRGIFANLQTAT</sequence>
<keyword evidence="3" id="KW-1185">Reference proteome</keyword>
<reference evidence="3" key="1">
    <citation type="submission" date="2018-08" db="EMBL/GenBank/DDBJ databases">
        <authorList>
            <person name="Liu Z.-W."/>
            <person name="Du Z.-J."/>
        </authorList>
    </citation>
    <scope>NUCLEOTIDE SEQUENCE [LARGE SCALE GENOMIC DNA]</scope>
    <source>
        <strain evidence="3">H4X</strain>
    </source>
</reference>
<dbReference type="InterPro" id="IPR029057">
    <property type="entry name" value="PRTase-like"/>
</dbReference>
<keyword evidence="2" id="KW-0328">Glycosyltransferase</keyword>
<protein>
    <submittedName>
        <fullName evidence="2">Phosphoribosyltransferase</fullName>
    </submittedName>
</protein>
<dbReference type="InterPro" id="IPR000836">
    <property type="entry name" value="PRTase_dom"/>
</dbReference>
<dbReference type="Proteomes" id="UP000256708">
    <property type="component" value="Unassembled WGS sequence"/>
</dbReference>
<dbReference type="GO" id="GO:0016757">
    <property type="term" value="F:glycosyltransferase activity"/>
    <property type="evidence" value="ECO:0007669"/>
    <property type="project" value="UniProtKB-KW"/>
</dbReference>
<dbReference type="OrthoDB" id="9804476at2"/>
<proteinExistence type="predicted"/>
<keyword evidence="2" id="KW-0808">Transferase</keyword>
<organism evidence="2 3">
    <name type="scientific">Pontibacter diazotrophicus</name>
    <dbReference type="NCBI Taxonomy" id="1400979"/>
    <lineage>
        <taxon>Bacteria</taxon>
        <taxon>Pseudomonadati</taxon>
        <taxon>Bacteroidota</taxon>
        <taxon>Cytophagia</taxon>
        <taxon>Cytophagales</taxon>
        <taxon>Hymenobacteraceae</taxon>
        <taxon>Pontibacter</taxon>
    </lineage>
</organism>
<dbReference type="Pfam" id="PF00156">
    <property type="entry name" value="Pribosyltran"/>
    <property type="match status" value="1"/>
</dbReference>
<evidence type="ECO:0000313" key="2">
    <source>
        <dbReference type="EMBL" id="RDV16702.1"/>
    </source>
</evidence>
<name>A0A3D8LIJ7_9BACT</name>
<comment type="caution">
    <text evidence="2">The sequence shown here is derived from an EMBL/GenBank/DDBJ whole genome shotgun (WGS) entry which is preliminary data.</text>
</comment>
<dbReference type="Gene3D" id="3.40.50.2020">
    <property type="match status" value="1"/>
</dbReference>
<gene>
    <name evidence="2" type="ORF">DXT99_02655</name>
</gene>
<dbReference type="CDD" id="cd06223">
    <property type="entry name" value="PRTases_typeI"/>
    <property type="match status" value="1"/>
</dbReference>
<evidence type="ECO:0000313" key="3">
    <source>
        <dbReference type="Proteomes" id="UP000256708"/>
    </source>
</evidence>
<dbReference type="AlphaFoldDB" id="A0A3D8LIJ7"/>
<dbReference type="SUPFAM" id="SSF53271">
    <property type="entry name" value="PRTase-like"/>
    <property type="match status" value="1"/>
</dbReference>
<feature type="domain" description="Phosphoribosyltransferase" evidence="1">
    <location>
        <begin position="13"/>
        <end position="132"/>
    </location>
</feature>
<evidence type="ECO:0000259" key="1">
    <source>
        <dbReference type="Pfam" id="PF00156"/>
    </source>
</evidence>
<dbReference type="EMBL" id="QRGR01000003">
    <property type="protein sequence ID" value="RDV16702.1"/>
    <property type="molecule type" value="Genomic_DNA"/>
</dbReference>